<proteinExistence type="predicted"/>
<dbReference type="RefSeq" id="WP_031391081.1">
    <property type="nucleotide sequence ID" value="NZ_JPNB01000002.1"/>
</dbReference>
<keyword evidence="1" id="KW-1133">Transmembrane helix</keyword>
<comment type="caution">
    <text evidence="2">The sequence shown here is derived from an EMBL/GenBank/DDBJ whole genome shotgun (WGS) entry which is preliminary data.</text>
</comment>
<evidence type="ECO:0000313" key="2">
    <source>
        <dbReference type="EMBL" id="TCL53998.1"/>
    </source>
</evidence>
<feature type="transmembrane region" description="Helical" evidence="1">
    <location>
        <begin position="12"/>
        <end position="32"/>
    </location>
</feature>
<protein>
    <submittedName>
        <fullName evidence="2">Uncharacterized protein</fullName>
    </submittedName>
</protein>
<dbReference type="AlphaFoldDB" id="A0A4R1QK17"/>
<dbReference type="OrthoDB" id="2060130at2"/>
<organism evidence="2 3">
    <name type="scientific">Kineothrix alysoides</name>
    <dbReference type="NCBI Taxonomy" id="1469948"/>
    <lineage>
        <taxon>Bacteria</taxon>
        <taxon>Bacillati</taxon>
        <taxon>Bacillota</taxon>
        <taxon>Clostridia</taxon>
        <taxon>Lachnospirales</taxon>
        <taxon>Lachnospiraceae</taxon>
        <taxon>Kineothrix</taxon>
    </lineage>
</organism>
<evidence type="ECO:0000256" key="1">
    <source>
        <dbReference type="SAM" id="Phobius"/>
    </source>
</evidence>
<evidence type="ECO:0000313" key="3">
    <source>
        <dbReference type="Proteomes" id="UP000295718"/>
    </source>
</evidence>
<name>A0A4R1QK17_9FIRM</name>
<dbReference type="EMBL" id="SLUO01000023">
    <property type="protein sequence ID" value="TCL53998.1"/>
    <property type="molecule type" value="Genomic_DNA"/>
</dbReference>
<gene>
    <name evidence="2" type="ORF">EDD76_1239</name>
</gene>
<sequence length="122" mass="13776">MKKINSNGYGGKVIGAGLTLSFVIPMLSSLVPKNWTELLWLSKISFITGIAVLVLFSIWLMIEFKQDKFWNRHYKDNVSIKLSLPEGIYECQSCGNRQIKKNDKSCNICGIKFKEGGELNAE</sequence>
<keyword evidence="1" id="KW-0812">Transmembrane</keyword>
<keyword evidence="1" id="KW-0472">Membrane</keyword>
<dbReference type="STRING" id="1469948.GCA_000732725_02399"/>
<keyword evidence="3" id="KW-1185">Reference proteome</keyword>
<dbReference type="Proteomes" id="UP000295718">
    <property type="component" value="Unassembled WGS sequence"/>
</dbReference>
<accession>A0A4R1QK17</accession>
<reference evidence="2 3" key="1">
    <citation type="submission" date="2019-03" db="EMBL/GenBank/DDBJ databases">
        <title>Genomic Encyclopedia of Type Strains, Phase IV (KMG-IV): sequencing the most valuable type-strain genomes for metagenomic binning, comparative biology and taxonomic classification.</title>
        <authorList>
            <person name="Goeker M."/>
        </authorList>
    </citation>
    <scope>NUCLEOTIDE SEQUENCE [LARGE SCALE GENOMIC DNA]</scope>
    <source>
        <strain evidence="2 3">DSM 100556</strain>
    </source>
</reference>
<feature type="transmembrane region" description="Helical" evidence="1">
    <location>
        <begin position="38"/>
        <end position="62"/>
    </location>
</feature>